<dbReference type="CDD" id="cd04873">
    <property type="entry name" value="ACT_UUR-ACR-like"/>
    <property type="match status" value="1"/>
</dbReference>
<comment type="caution">
    <text evidence="8">The sequence shown here is derived from an EMBL/GenBank/DDBJ whole genome shotgun (WGS) entry which is preliminary data.</text>
</comment>
<organism evidence="8 9">
    <name type="scientific">Lithospermum erythrorhizon</name>
    <name type="common">Purple gromwell</name>
    <name type="synonym">Lithospermum officinale var. erythrorhizon</name>
    <dbReference type="NCBI Taxonomy" id="34254"/>
    <lineage>
        <taxon>Eukaryota</taxon>
        <taxon>Viridiplantae</taxon>
        <taxon>Streptophyta</taxon>
        <taxon>Embryophyta</taxon>
        <taxon>Tracheophyta</taxon>
        <taxon>Spermatophyta</taxon>
        <taxon>Magnoliopsida</taxon>
        <taxon>eudicotyledons</taxon>
        <taxon>Gunneridae</taxon>
        <taxon>Pentapetalae</taxon>
        <taxon>asterids</taxon>
        <taxon>lamiids</taxon>
        <taxon>Boraginales</taxon>
        <taxon>Boraginaceae</taxon>
        <taxon>Boraginoideae</taxon>
        <taxon>Lithospermeae</taxon>
        <taxon>Lithospermum</taxon>
    </lineage>
</organism>
<feature type="domain" description="BHLH" evidence="7">
    <location>
        <begin position="357"/>
        <end position="406"/>
    </location>
</feature>
<dbReference type="InterPro" id="IPR036638">
    <property type="entry name" value="HLH_DNA-bd_sf"/>
</dbReference>
<dbReference type="GO" id="GO:0003700">
    <property type="term" value="F:DNA-binding transcription factor activity"/>
    <property type="evidence" value="ECO:0007669"/>
    <property type="project" value="TreeGrafter"/>
</dbReference>
<dbReference type="AlphaFoldDB" id="A0AAV3PI72"/>
<dbReference type="InterPro" id="IPR051358">
    <property type="entry name" value="TF_AMS/ICE1/BHLH6-like"/>
</dbReference>
<dbReference type="PROSITE" id="PS50888">
    <property type="entry name" value="BHLH"/>
    <property type="match status" value="1"/>
</dbReference>
<keyword evidence="4 8" id="KW-0238">DNA-binding</keyword>
<evidence type="ECO:0000313" key="8">
    <source>
        <dbReference type="EMBL" id="GAA0150020.1"/>
    </source>
</evidence>
<dbReference type="SMART" id="SM00353">
    <property type="entry name" value="HLH"/>
    <property type="match status" value="1"/>
</dbReference>
<dbReference type="PANTHER" id="PTHR31945">
    <property type="entry name" value="TRANSCRIPTION FACTOR SCREAM2-RELATED"/>
    <property type="match status" value="1"/>
</dbReference>
<keyword evidence="2" id="KW-0217">Developmental protein</keyword>
<keyword evidence="5" id="KW-0804">Transcription</keyword>
<gene>
    <name evidence="8" type="ORF">LIER_37048</name>
</gene>
<dbReference type="FunFam" id="4.10.280.10:FF:000066">
    <property type="entry name" value="BHLH transcription factor"/>
    <property type="match status" value="1"/>
</dbReference>
<dbReference type="Pfam" id="PF00010">
    <property type="entry name" value="HLH"/>
    <property type="match status" value="1"/>
</dbReference>
<sequence>MDGDKDEAVSWALENHQNQQLRRFCTNSKPLTTFNKTMLEPDLFLNPTSSSSDHLNNNFPFCPNPSHYQPKSSFPSLLNMLSNSNNNINNTNSHVIESSRHFIESGNYNPFDGFFDLSNDVDNLSSLSNFVGYGGVQPQTANLGGFADLASSVSGYSYQETEQRLNHFHENGNSIVGGLGFNTFSFEGFEDCNDNLLVQNHNNNVNDEEGDRFSTILRPVEVVPNNGDEPSLFQERAALWQNSNSSRGGGFDGDKLTELQSFDGGDNLTRFERFECDDDDSSGGVGEMVGMKRKRGIEDEEGKQGLTGDKEFGYDSNENEENFMINGCGTVGEKGRKSYSVSNSGVTVGDPKGKRKGLPAKNLMAERRRRKKLNDRLYMLRSVVPKISKMDRASILGDAIDYLKELLHRINVLHKELEAIPADPLIQAPTGFDPLTPSPTTLPYRVKEEMCASSLPSPKNQTARVEVSLREGRAVNIHMFCARRPGLQLSTLRAIDSLGLDIQQAVISCFNGFALDVFQAEVRLCLLTLFFVFHAQFCHE</sequence>
<keyword evidence="3" id="KW-0805">Transcription regulation</keyword>
<evidence type="ECO:0000259" key="7">
    <source>
        <dbReference type="PROSITE" id="PS50888"/>
    </source>
</evidence>
<dbReference type="Proteomes" id="UP001454036">
    <property type="component" value="Unassembled WGS sequence"/>
</dbReference>
<accession>A0AAV3PI72</accession>
<evidence type="ECO:0000256" key="3">
    <source>
        <dbReference type="ARBA" id="ARBA00023015"/>
    </source>
</evidence>
<keyword evidence="9" id="KW-1185">Reference proteome</keyword>
<dbReference type="GO" id="GO:0043565">
    <property type="term" value="F:sequence-specific DNA binding"/>
    <property type="evidence" value="ECO:0007669"/>
    <property type="project" value="TreeGrafter"/>
</dbReference>
<dbReference type="GO" id="GO:0005634">
    <property type="term" value="C:nucleus"/>
    <property type="evidence" value="ECO:0007669"/>
    <property type="project" value="UniProtKB-SubCell"/>
</dbReference>
<protein>
    <submittedName>
        <fullName evidence="8">DNA-binding transcription factor</fullName>
    </submittedName>
</protein>
<evidence type="ECO:0000256" key="1">
    <source>
        <dbReference type="ARBA" id="ARBA00004123"/>
    </source>
</evidence>
<dbReference type="EMBL" id="BAABME010017425">
    <property type="protein sequence ID" value="GAA0150020.1"/>
    <property type="molecule type" value="Genomic_DNA"/>
</dbReference>
<evidence type="ECO:0000256" key="4">
    <source>
        <dbReference type="ARBA" id="ARBA00023125"/>
    </source>
</evidence>
<dbReference type="InterPro" id="IPR011598">
    <property type="entry name" value="bHLH_dom"/>
</dbReference>
<evidence type="ECO:0000313" key="9">
    <source>
        <dbReference type="Proteomes" id="UP001454036"/>
    </source>
</evidence>
<dbReference type="Gene3D" id="4.10.280.10">
    <property type="entry name" value="Helix-loop-helix DNA-binding domain"/>
    <property type="match status" value="1"/>
</dbReference>
<dbReference type="Pfam" id="PF22754">
    <property type="entry name" value="bHLH-TF_ACT-like_plant"/>
    <property type="match status" value="1"/>
</dbReference>
<dbReference type="GO" id="GO:0046983">
    <property type="term" value="F:protein dimerization activity"/>
    <property type="evidence" value="ECO:0007669"/>
    <property type="project" value="InterPro"/>
</dbReference>
<dbReference type="InterPro" id="IPR054502">
    <property type="entry name" value="bHLH-TF_ACT-like_plant"/>
</dbReference>
<proteinExistence type="predicted"/>
<dbReference type="CDD" id="cd11443">
    <property type="entry name" value="bHLH_AtAMS_like"/>
    <property type="match status" value="1"/>
</dbReference>
<dbReference type="SUPFAM" id="SSF47459">
    <property type="entry name" value="HLH, helix-loop-helix DNA-binding domain"/>
    <property type="match status" value="1"/>
</dbReference>
<reference evidence="8 9" key="1">
    <citation type="submission" date="2024-01" db="EMBL/GenBank/DDBJ databases">
        <title>The complete chloroplast genome sequence of Lithospermum erythrorhizon: insights into the phylogenetic relationship among Boraginaceae species and the maternal lineages of purple gromwells.</title>
        <authorList>
            <person name="Okada T."/>
            <person name="Watanabe K."/>
        </authorList>
    </citation>
    <scope>NUCLEOTIDE SEQUENCE [LARGE SCALE GENOMIC DNA]</scope>
</reference>
<dbReference type="PANTHER" id="PTHR31945:SF129">
    <property type="entry name" value="TRANSCRIPTION FACTOR SCREAM2"/>
    <property type="match status" value="1"/>
</dbReference>
<evidence type="ECO:0000256" key="2">
    <source>
        <dbReference type="ARBA" id="ARBA00022473"/>
    </source>
</evidence>
<evidence type="ECO:0000256" key="5">
    <source>
        <dbReference type="ARBA" id="ARBA00023163"/>
    </source>
</evidence>
<name>A0AAV3PI72_LITER</name>
<keyword evidence="6" id="KW-0539">Nucleus</keyword>
<evidence type="ECO:0000256" key="6">
    <source>
        <dbReference type="ARBA" id="ARBA00023242"/>
    </source>
</evidence>
<comment type="subcellular location">
    <subcellularLocation>
        <location evidence="1">Nucleus</location>
    </subcellularLocation>
</comment>